<dbReference type="InterPro" id="IPR043502">
    <property type="entry name" value="DNA/RNA_pol_sf"/>
</dbReference>
<organism evidence="4 5">
    <name type="scientific">Escallonia herrerae</name>
    <dbReference type="NCBI Taxonomy" id="1293975"/>
    <lineage>
        <taxon>Eukaryota</taxon>
        <taxon>Viridiplantae</taxon>
        <taxon>Streptophyta</taxon>
        <taxon>Embryophyta</taxon>
        <taxon>Tracheophyta</taxon>
        <taxon>Spermatophyta</taxon>
        <taxon>Magnoliopsida</taxon>
        <taxon>eudicotyledons</taxon>
        <taxon>Gunneridae</taxon>
        <taxon>Pentapetalae</taxon>
        <taxon>asterids</taxon>
        <taxon>campanulids</taxon>
        <taxon>Escalloniales</taxon>
        <taxon>Escalloniaceae</taxon>
        <taxon>Escallonia</taxon>
    </lineage>
</organism>
<dbReference type="InterPro" id="IPR013103">
    <property type="entry name" value="RVT_2"/>
</dbReference>
<protein>
    <recommendedName>
        <fullName evidence="6">Reverse transcriptase Ty1/copia-type domain-containing protein</fullName>
    </recommendedName>
</protein>
<feature type="compositionally biased region" description="Polar residues" evidence="1">
    <location>
        <begin position="170"/>
        <end position="182"/>
    </location>
</feature>
<name>A0AA88V883_9ASTE</name>
<dbReference type="CDD" id="cd09272">
    <property type="entry name" value="RNase_HI_RT_Ty1"/>
    <property type="match status" value="1"/>
</dbReference>
<evidence type="ECO:0000256" key="1">
    <source>
        <dbReference type="SAM" id="MobiDB-lite"/>
    </source>
</evidence>
<accession>A0AA88V883</accession>
<dbReference type="PANTHER" id="PTHR11439">
    <property type="entry name" value="GAG-POL-RELATED RETROTRANSPOSON"/>
    <property type="match status" value="1"/>
</dbReference>
<sequence>MIHALTAKNKIGFINGSIKQPSEKDQPTEYALWNHCNSMILSWLTHSAEPDLAKGVSHAKTAYQVWEDFKDQFSQKNAPAIYQIQKSLASFSQGTMTISTYFTKLKGLWDKLDTYRALPTCNQMKAHDEQREEDRLMQFLMGLHDTYNVDLATGKMIGSAEPTAAKDISPNPTQPLTSSPPAQSAEPISTSSDSIIPSFPPLRQSLRPKQPPAWHRDYILSAQVNPPSIVPSYTPAKGTSFTAILIYVDDILLTGNDLQEIELLKKFLLKRFRIKDLGDLKYFLGIEFSRSKKGIFMSRRKYALNILQDSGLLGVRLNKFPMEQNLKLTPTDGILLSDPTKYRRLVGKLIYLTITRPNIVYFVRTLSQFMHEPRKPHWNAAIRILKYIKGNPGQGLLFPSTNNLALKAFCDSDWGGCRTTRRSITGYCIFLGNSLVSWKSKKQANVSRSLAEAEYRAMANTCLELTWLRYILQDLRVPQVAPTRLFCDNQVALHIAANPVFHERTKHIEIDCHIVREKLQAGMIKPSYVPTRFQLADVFTKALGKDQFETLRNKLGLHDIHSLT</sequence>
<reference evidence="4" key="1">
    <citation type="submission" date="2022-12" db="EMBL/GenBank/DDBJ databases">
        <title>Draft genome assemblies for two species of Escallonia (Escalloniales).</title>
        <authorList>
            <person name="Chanderbali A."/>
            <person name="Dervinis C."/>
            <person name="Anghel I."/>
            <person name="Soltis D."/>
            <person name="Soltis P."/>
            <person name="Zapata F."/>
        </authorList>
    </citation>
    <scope>NUCLEOTIDE SEQUENCE</scope>
    <source>
        <strain evidence="4">UCBG64.0493</strain>
        <tissue evidence="4">Leaf</tissue>
    </source>
</reference>
<proteinExistence type="predicted"/>
<evidence type="ECO:0000259" key="3">
    <source>
        <dbReference type="Pfam" id="PF07727"/>
    </source>
</evidence>
<keyword evidence="5" id="KW-1185">Reference proteome</keyword>
<dbReference type="InterPro" id="IPR005162">
    <property type="entry name" value="Retrotrans_gag_dom"/>
</dbReference>
<evidence type="ECO:0008006" key="6">
    <source>
        <dbReference type="Google" id="ProtNLM"/>
    </source>
</evidence>
<feature type="compositionally biased region" description="Low complexity" evidence="1">
    <location>
        <begin position="187"/>
        <end position="197"/>
    </location>
</feature>
<evidence type="ECO:0000259" key="2">
    <source>
        <dbReference type="Pfam" id="PF03732"/>
    </source>
</evidence>
<dbReference type="PANTHER" id="PTHR11439:SF487">
    <property type="entry name" value="RNA-DIRECTED DNA POLYMERASE"/>
    <property type="match status" value="1"/>
</dbReference>
<comment type="caution">
    <text evidence="4">The sequence shown here is derived from an EMBL/GenBank/DDBJ whole genome shotgun (WGS) entry which is preliminary data.</text>
</comment>
<gene>
    <name evidence="4" type="ORF">RJ639_019345</name>
</gene>
<dbReference type="Pfam" id="PF03732">
    <property type="entry name" value="Retrotrans_gag"/>
    <property type="match status" value="1"/>
</dbReference>
<dbReference type="EMBL" id="JAVXUP010002388">
    <property type="protein sequence ID" value="KAK3003625.1"/>
    <property type="molecule type" value="Genomic_DNA"/>
</dbReference>
<dbReference type="AlphaFoldDB" id="A0AA88V883"/>
<feature type="region of interest" description="Disordered" evidence="1">
    <location>
        <begin position="162"/>
        <end position="210"/>
    </location>
</feature>
<dbReference type="SUPFAM" id="SSF56672">
    <property type="entry name" value="DNA/RNA polymerases"/>
    <property type="match status" value="1"/>
</dbReference>
<evidence type="ECO:0000313" key="4">
    <source>
        <dbReference type="EMBL" id="KAK3003625.1"/>
    </source>
</evidence>
<dbReference type="Pfam" id="PF07727">
    <property type="entry name" value="RVT_2"/>
    <property type="match status" value="1"/>
</dbReference>
<feature type="domain" description="Reverse transcriptase Ty1/copia-type" evidence="3">
    <location>
        <begin position="238"/>
        <end position="323"/>
    </location>
</feature>
<feature type="domain" description="Retrotransposon gag" evidence="2">
    <location>
        <begin position="59"/>
        <end position="143"/>
    </location>
</feature>
<evidence type="ECO:0000313" key="5">
    <source>
        <dbReference type="Proteomes" id="UP001188597"/>
    </source>
</evidence>
<dbReference type="Proteomes" id="UP001188597">
    <property type="component" value="Unassembled WGS sequence"/>
</dbReference>